<evidence type="ECO:0000313" key="3">
    <source>
        <dbReference type="Proteomes" id="UP000199516"/>
    </source>
</evidence>
<keyword evidence="1" id="KW-1133">Transmembrane helix</keyword>
<dbReference type="OrthoDB" id="2850020at2"/>
<protein>
    <submittedName>
        <fullName evidence="2">Uncharacterized protein</fullName>
    </submittedName>
</protein>
<keyword evidence="3" id="KW-1185">Reference proteome</keyword>
<accession>A0A1I2D5R6</accession>
<feature type="transmembrane region" description="Helical" evidence="1">
    <location>
        <begin position="84"/>
        <end position="111"/>
    </location>
</feature>
<organism evidence="2 3">
    <name type="scientific">Alteribacillus iranensis</name>
    <dbReference type="NCBI Taxonomy" id="930128"/>
    <lineage>
        <taxon>Bacteria</taxon>
        <taxon>Bacillati</taxon>
        <taxon>Bacillota</taxon>
        <taxon>Bacilli</taxon>
        <taxon>Bacillales</taxon>
        <taxon>Bacillaceae</taxon>
        <taxon>Alteribacillus</taxon>
    </lineage>
</organism>
<name>A0A1I2D5R6_9BACI</name>
<keyword evidence="1" id="KW-0812">Transmembrane</keyword>
<gene>
    <name evidence="2" type="ORF">SAMN05192532_103399</name>
</gene>
<evidence type="ECO:0000256" key="1">
    <source>
        <dbReference type="SAM" id="Phobius"/>
    </source>
</evidence>
<feature type="transmembrane region" description="Helical" evidence="1">
    <location>
        <begin position="12"/>
        <end position="33"/>
    </location>
</feature>
<keyword evidence="1" id="KW-0472">Membrane</keyword>
<proteinExistence type="predicted"/>
<sequence length="118" mass="14188">MSKIKRTIDKEYFRKAYLFGIFLAIVALLIFYLSKDTNYVPLIIVSFVLYPFARIPYDLLLGFRVRQWIEQESVISLFLNQLHYIIHFVIFLFSFFLAPLGILLLVIRTIYRWLRKTT</sequence>
<evidence type="ECO:0000313" key="2">
    <source>
        <dbReference type="EMBL" id="SFE75320.1"/>
    </source>
</evidence>
<dbReference type="Proteomes" id="UP000199516">
    <property type="component" value="Unassembled WGS sequence"/>
</dbReference>
<dbReference type="RefSeq" id="WP_091660869.1">
    <property type="nucleotide sequence ID" value="NZ_FONT01000003.1"/>
</dbReference>
<reference evidence="2 3" key="1">
    <citation type="submission" date="2016-10" db="EMBL/GenBank/DDBJ databases">
        <authorList>
            <person name="de Groot N.N."/>
        </authorList>
    </citation>
    <scope>NUCLEOTIDE SEQUENCE [LARGE SCALE GENOMIC DNA]</scope>
    <source>
        <strain evidence="2 3">DSM 23995</strain>
    </source>
</reference>
<dbReference type="AlphaFoldDB" id="A0A1I2D5R6"/>
<dbReference type="EMBL" id="FONT01000003">
    <property type="protein sequence ID" value="SFE75320.1"/>
    <property type="molecule type" value="Genomic_DNA"/>
</dbReference>